<dbReference type="Pfam" id="PF00126">
    <property type="entry name" value="HTH_1"/>
    <property type="match status" value="1"/>
</dbReference>
<dbReference type="Pfam" id="PF03466">
    <property type="entry name" value="LysR_substrate"/>
    <property type="match status" value="1"/>
</dbReference>
<keyword evidence="4" id="KW-0804">Transcription</keyword>
<dbReference type="GO" id="GO:0000976">
    <property type="term" value="F:transcription cis-regulatory region binding"/>
    <property type="evidence" value="ECO:0007669"/>
    <property type="project" value="TreeGrafter"/>
</dbReference>
<accession>A0A1M6B4D2</accession>
<evidence type="ECO:0000256" key="1">
    <source>
        <dbReference type="ARBA" id="ARBA00009437"/>
    </source>
</evidence>
<gene>
    <name evidence="6" type="ORF">SAMN05444401_0627</name>
</gene>
<dbReference type="AlphaFoldDB" id="A0A1M6B4D2"/>
<dbReference type="PROSITE" id="PS50931">
    <property type="entry name" value="HTH_LYSR"/>
    <property type="match status" value="1"/>
</dbReference>
<dbReference type="SUPFAM" id="SSF46785">
    <property type="entry name" value="Winged helix' DNA-binding domain"/>
    <property type="match status" value="1"/>
</dbReference>
<evidence type="ECO:0000313" key="7">
    <source>
        <dbReference type="Proteomes" id="UP000184080"/>
    </source>
</evidence>
<dbReference type="FunFam" id="1.10.10.10:FF:000001">
    <property type="entry name" value="LysR family transcriptional regulator"/>
    <property type="match status" value="1"/>
</dbReference>
<dbReference type="Proteomes" id="UP000184080">
    <property type="component" value="Unassembled WGS sequence"/>
</dbReference>
<organism evidence="6 7">
    <name type="scientific">Clostridium amylolyticum</name>
    <dbReference type="NCBI Taxonomy" id="1121298"/>
    <lineage>
        <taxon>Bacteria</taxon>
        <taxon>Bacillati</taxon>
        <taxon>Bacillota</taxon>
        <taxon>Clostridia</taxon>
        <taxon>Eubacteriales</taxon>
        <taxon>Clostridiaceae</taxon>
        <taxon>Clostridium</taxon>
    </lineage>
</organism>
<dbReference type="PRINTS" id="PR00039">
    <property type="entry name" value="HTHLYSR"/>
</dbReference>
<reference evidence="6 7" key="1">
    <citation type="submission" date="2016-11" db="EMBL/GenBank/DDBJ databases">
        <authorList>
            <person name="Jaros S."/>
            <person name="Januszkiewicz K."/>
            <person name="Wedrychowicz H."/>
        </authorList>
    </citation>
    <scope>NUCLEOTIDE SEQUENCE [LARGE SCALE GENOMIC DNA]</scope>
    <source>
        <strain evidence="6 7">DSM 21864</strain>
    </source>
</reference>
<evidence type="ECO:0000313" key="6">
    <source>
        <dbReference type="EMBL" id="SHI43622.1"/>
    </source>
</evidence>
<dbReference type="InterPro" id="IPR036390">
    <property type="entry name" value="WH_DNA-bd_sf"/>
</dbReference>
<dbReference type="EMBL" id="FQZO01000001">
    <property type="protein sequence ID" value="SHI43622.1"/>
    <property type="molecule type" value="Genomic_DNA"/>
</dbReference>
<dbReference type="SUPFAM" id="SSF53850">
    <property type="entry name" value="Periplasmic binding protein-like II"/>
    <property type="match status" value="1"/>
</dbReference>
<protein>
    <submittedName>
        <fullName evidence="6">DNA-binding transcriptional regulator, LysR family</fullName>
    </submittedName>
</protein>
<dbReference type="InterPro" id="IPR000847">
    <property type="entry name" value="LysR_HTH_N"/>
</dbReference>
<dbReference type="Gene3D" id="1.10.10.10">
    <property type="entry name" value="Winged helix-like DNA-binding domain superfamily/Winged helix DNA-binding domain"/>
    <property type="match status" value="1"/>
</dbReference>
<evidence type="ECO:0000256" key="4">
    <source>
        <dbReference type="ARBA" id="ARBA00023163"/>
    </source>
</evidence>
<dbReference type="InterPro" id="IPR036388">
    <property type="entry name" value="WH-like_DNA-bd_sf"/>
</dbReference>
<dbReference type="InterPro" id="IPR005119">
    <property type="entry name" value="LysR_subst-bd"/>
</dbReference>
<name>A0A1M6B4D2_9CLOT</name>
<dbReference type="PANTHER" id="PTHR30126:SF64">
    <property type="entry name" value="HTH-TYPE TRANSCRIPTIONAL REGULATOR CITR"/>
    <property type="match status" value="1"/>
</dbReference>
<sequence length="296" mass="34075">MHIEYFKFFYDVATCKSISKAAALSHISQSALSQQLNNMESRLGVRLFDRSNKGVELTPQGRILLKHVEVMLKSYDRMLDDIDSFKLDKTEIVIDSYYNLTNAYIPSLLFNARKKFPQYELRLNNTMIENMESNLVNHISDLGISFKEADDSSLLSSKLLEDRLVLISSSSFNVPSSISSLDLLQYPLIIMNDKMNIKRKLHLALNKKNKSFSDLNVLFMVNAMDAARTSALKDYGLTILPRMCVIDDIRKGNLKEISIDDISLEYSIYLIYTQENHKIIKNFIDYIKKESKKILI</sequence>
<keyword evidence="2" id="KW-0805">Transcription regulation</keyword>
<dbReference type="PANTHER" id="PTHR30126">
    <property type="entry name" value="HTH-TYPE TRANSCRIPTIONAL REGULATOR"/>
    <property type="match status" value="1"/>
</dbReference>
<evidence type="ECO:0000256" key="3">
    <source>
        <dbReference type="ARBA" id="ARBA00023125"/>
    </source>
</evidence>
<comment type="similarity">
    <text evidence="1">Belongs to the LysR transcriptional regulatory family.</text>
</comment>
<evidence type="ECO:0000256" key="2">
    <source>
        <dbReference type="ARBA" id="ARBA00023015"/>
    </source>
</evidence>
<dbReference type="CDD" id="cd05466">
    <property type="entry name" value="PBP2_LTTR_substrate"/>
    <property type="match status" value="1"/>
</dbReference>
<proteinExistence type="inferred from homology"/>
<dbReference type="RefSeq" id="WP_073003744.1">
    <property type="nucleotide sequence ID" value="NZ_FQZO01000001.1"/>
</dbReference>
<feature type="domain" description="HTH lysR-type" evidence="5">
    <location>
        <begin position="1"/>
        <end position="58"/>
    </location>
</feature>
<keyword evidence="3 6" id="KW-0238">DNA-binding</keyword>
<dbReference type="Gene3D" id="3.40.190.290">
    <property type="match status" value="1"/>
</dbReference>
<dbReference type="OrthoDB" id="119203at2"/>
<dbReference type="STRING" id="1121298.SAMN05444401_0627"/>
<keyword evidence="7" id="KW-1185">Reference proteome</keyword>
<evidence type="ECO:0000259" key="5">
    <source>
        <dbReference type="PROSITE" id="PS50931"/>
    </source>
</evidence>
<dbReference type="GO" id="GO:0003700">
    <property type="term" value="F:DNA-binding transcription factor activity"/>
    <property type="evidence" value="ECO:0007669"/>
    <property type="project" value="InterPro"/>
</dbReference>